<evidence type="ECO:0000313" key="2">
    <source>
        <dbReference type="Proteomes" id="UP001447188"/>
    </source>
</evidence>
<name>A0ABR3GJG0_9PEZI</name>
<dbReference type="EMBL" id="JBBBZM010000058">
    <property type="protein sequence ID" value="KAL0636031.1"/>
    <property type="molecule type" value="Genomic_DNA"/>
</dbReference>
<sequence length="317" mass="35263">MAVQTWPEGGFGEASSSVGVGVVPATSHATPNIPTAALSETSHEKSIENYAYVFYATSNAYACSALVNIHRLRTIFNSKIPAILLASSGVSDLAISEMKRNGVEVIRDEPPPAAPGGSGYYRGVLLKLRALRLHQIKPRLKRIQIFDADQLIMKSPESLFELPSVDVAAPLAYWLKTAVVTTSFLVVNLSEELWTIVNDAIHHIKKDEYDMDLVNQVLIKRLMVLPGRYCTLNSHWEALDVPGWFGNATGTVHATNEELVDLYEKAEILHFTAVGKPWSVRVKDVTLFSPRAHPLLKEQFKLWKKTAKDVCMFNYSR</sequence>
<dbReference type="InterPro" id="IPR029044">
    <property type="entry name" value="Nucleotide-diphossugar_trans"/>
</dbReference>
<dbReference type="Gene3D" id="3.90.550.10">
    <property type="entry name" value="Spore Coat Polysaccharide Biosynthesis Protein SpsA, Chain A"/>
    <property type="match status" value="1"/>
</dbReference>
<reference evidence="1 2" key="1">
    <citation type="submission" date="2024-02" db="EMBL/GenBank/DDBJ databases">
        <title>Discinaceae phylogenomics.</title>
        <authorList>
            <person name="Dirks A.C."/>
            <person name="James T.Y."/>
        </authorList>
    </citation>
    <scope>NUCLEOTIDE SEQUENCE [LARGE SCALE GENOMIC DNA]</scope>
    <source>
        <strain evidence="1 2">ACD0624</strain>
    </source>
</reference>
<organism evidence="1 2">
    <name type="scientific">Discina gigas</name>
    <dbReference type="NCBI Taxonomy" id="1032678"/>
    <lineage>
        <taxon>Eukaryota</taxon>
        <taxon>Fungi</taxon>
        <taxon>Dikarya</taxon>
        <taxon>Ascomycota</taxon>
        <taxon>Pezizomycotina</taxon>
        <taxon>Pezizomycetes</taxon>
        <taxon>Pezizales</taxon>
        <taxon>Discinaceae</taxon>
        <taxon>Discina</taxon>
    </lineage>
</organism>
<accession>A0ABR3GJG0</accession>
<proteinExistence type="predicted"/>
<evidence type="ECO:0008006" key="3">
    <source>
        <dbReference type="Google" id="ProtNLM"/>
    </source>
</evidence>
<protein>
    <recommendedName>
        <fullName evidence="3">Nucleotide-diphospho-sugar transferase</fullName>
    </recommendedName>
</protein>
<dbReference type="PANTHER" id="PTHR11183">
    <property type="entry name" value="GLYCOGENIN SUBFAMILY MEMBER"/>
    <property type="match status" value="1"/>
</dbReference>
<evidence type="ECO:0000313" key="1">
    <source>
        <dbReference type="EMBL" id="KAL0636031.1"/>
    </source>
</evidence>
<dbReference type="InterPro" id="IPR050587">
    <property type="entry name" value="GNT1/Glycosyltrans_8"/>
</dbReference>
<dbReference type="Proteomes" id="UP001447188">
    <property type="component" value="Unassembled WGS sequence"/>
</dbReference>
<comment type="caution">
    <text evidence="1">The sequence shown here is derived from an EMBL/GenBank/DDBJ whole genome shotgun (WGS) entry which is preliminary data.</text>
</comment>
<gene>
    <name evidence="1" type="ORF">Q9L58_005060</name>
</gene>
<keyword evidence="2" id="KW-1185">Reference proteome</keyword>
<dbReference type="SUPFAM" id="SSF53448">
    <property type="entry name" value="Nucleotide-diphospho-sugar transferases"/>
    <property type="match status" value="1"/>
</dbReference>